<evidence type="ECO:0000256" key="1">
    <source>
        <dbReference type="SAM" id="MobiDB-lite"/>
    </source>
</evidence>
<proteinExistence type="predicted"/>
<protein>
    <submittedName>
        <fullName evidence="2">Uncharacterized protein</fullName>
    </submittedName>
</protein>
<dbReference type="Proteomes" id="UP000053573">
    <property type="component" value="Unassembled WGS sequence"/>
</dbReference>
<dbReference type="AlphaFoldDB" id="A0A0H1BI52"/>
<keyword evidence="3" id="KW-1185">Reference proteome</keyword>
<reference evidence="3" key="1">
    <citation type="journal article" date="2015" name="PLoS Genet.">
        <title>The dynamic genome and transcriptome of the human fungal pathogen Blastomyces and close relative Emmonsia.</title>
        <authorList>
            <person name="Munoz J.F."/>
            <person name="Gauthier G.M."/>
            <person name="Desjardins C.A."/>
            <person name="Gallo J.E."/>
            <person name="Holder J."/>
            <person name="Sullivan T.D."/>
            <person name="Marty A.J."/>
            <person name="Carmen J.C."/>
            <person name="Chen Z."/>
            <person name="Ding L."/>
            <person name="Gujja S."/>
            <person name="Magrini V."/>
            <person name="Misas E."/>
            <person name="Mitreva M."/>
            <person name="Priest M."/>
            <person name="Saif S."/>
            <person name="Whiston E.A."/>
            <person name="Young S."/>
            <person name="Zeng Q."/>
            <person name="Goldman W.E."/>
            <person name="Mardis E.R."/>
            <person name="Taylor J.W."/>
            <person name="McEwen J.G."/>
            <person name="Clay O.K."/>
            <person name="Klein B.S."/>
            <person name="Cuomo C.A."/>
        </authorList>
    </citation>
    <scope>NUCLEOTIDE SEQUENCE [LARGE SCALE GENOMIC DNA]</scope>
    <source>
        <strain evidence="3">UAMH 139</strain>
    </source>
</reference>
<comment type="caution">
    <text evidence="2">The sequence shown here is derived from an EMBL/GenBank/DDBJ whole genome shotgun (WGS) entry which is preliminary data.</text>
</comment>
<feature type="compositionally biased region" description="Basic and acidic residues" evidence="1">
    <location>
        <begin position="69"/>
        <end position="86"/>
    </location>
</feature>
<organism evidence="2 3">
    <name type="scientific">Blastomyces silverae</name>
    <dbReference type="NCBI Taxonomy" id="2060906"/>
    <lineage>
        <taxon>Eukaryota</taxon>
        <taxon>Fungi</taxon>
        <taxon>Dikarya</taxon>
        <taxon>Ascomycota</taxon>
        <taxon>Pezizomycotina</taxon>
        <taxon>Eurotiomycetes</taxon>
        <taxon>Eurotiomycetidae</taxon>
        <taxon>Onygenales</taxon>
        <taxon>Ajellomycetaceae</taxon>
        <taxon>Blastomyces</taxon>
    </lineage>
</organism>
<name>A0A0H1BI52_9EURO</name>
<feature type="region of interest" description="Disordered" evidence="1">
    <location>
        <begin position="66"/>
        <end position="86"/>
    </location>
</feature>
<accession>A0A0H1BI52</accession>
<gene>
    <name evidence="2" type="ORF">EMPG_15742</name>
</gene>
<dbReference type="EMBL" id="LDEV01002509">
    <property type="protein sequence ID" value="KLJ08821.1"/>
    <property type="molecule type" value="Genomic_DNA"/>
</dbReference>
<sequence>MFHSRIPRADAGCESPKPTHISIFALLRRRLWRVRTCARAHDRPHIQRGHSDRSCQTIGAQNYWFDSAARQKPERDYHARKDSSAR</sequence>
<evidence type="ECO:0000313" key="3">
    <source>
        <dbReference type="Proteomes" id="UP000053573"/>
    </source>
</evidence>
<evidence type="ECO:0000313" key="2">
    <source>
        <dbReference type="EMBL" id="KLJ08821.1"/>
    </source>
</evidence>